<dbReference type="SUPFAM" id="SSF81665">
    <property type="entry name" value="Calcium ATPase, transmembrane domain M"/>
    <property type="match status" value="1"/>
</dbReference>
<name>A0A919SRK2_9ACTN</name>
<protein>
    <recommendedName>
        <fullName evidence="2">Cation-transporting P-type ATPase C-terminal domain-containing protein</fullName>
    </recommendedName>
</protein>
<dbReference type="AlphaFoldDB" id="A0A919SRK2"/>
<gene>
    <name evidence="3" type="ORF">Aau02nite_77490</name>
</gene>
<accession>A0A919SRK2</accession>
<evidence type="ECO:0000313" key="3">
    <source>
        <dbReference type="EMBL" id="GIM77745.1"/>
    </source>
</evidence>
<evidence type="ECO:0000256" key="1">
    <source>
        <dbReference type="SAM" id="Phobius"/>
    </source>
</evidence>
<proteinExistence type="predicted"/>
<keyword evidence="4" id="KW-1185">Reference proteome</keyword>
<sequence length="72" mass="7549">MLWVNLLTHGIPGVAMGAEPAEAGVLRRRPRSPQESVLGDGLLRSVLIGGLCVAAVVLAAGVTAHQLDRPWQ</sequence>
<dbReference type="InterPro" id="IPR023298">
    <property type="entry name" value="ATPase_P-typ_TM_dom_sf"/>
</dbReference>
<feature type="transmembrane region" description="Helical" evidence="1">
    <location>
        <begin position="41"/>
        <end position="64"/>
    </location>
</feature>
<comment type="caution">
    <text evidence="3">The sequence shown here is derived from an EMBL/GenBank/DDBJ whole genome shotgun (WGS) entry which is preliminary data.</text>
</comment>
<keyword evidence="1" id="KW-0472">Membrane</keyword>
<keyword evidence="1" id="KW-1133">Transmembrane helix</keyword>
<organism evidence="3 4">
    <name type="scientific">Actinoplanes auranticolor</name>
    <dbReference type="NCBI Taxonomy" id="47988"/>
    <lineage>
        <taxon>Bacteria</taxon>
        <taxon>Bacillati</taxon>
        <taxon>Actinomycetota</taxon>
        <taxon>Actinomycetes</taxon>
        <taxon>Micromonosporales</taxon>
        <taxon>Micromonosporaceae</taxon>
        <taxon>Actinoplanes</taxon>
    </lineage>
</organism>
<dbReference type="Gene3D" id="1.20.1110.10">
    <property type="entry name" value="Calcium-transporting ATPase, transmembrane domain"/>
    <property type="match status" value="1"/>
</dbReference>
<evidence type="ECO:0000313" key="4">
    <source>
        <dbReference type="Proteomes" id="UP000681340"/>
    </source>
</evidence>
<reference evidence="3" key="1">
    <citation type="submission" date="2021-03" db="EMBL/GenBank/DDBJ databases">
        <title>Whole genome shotgun sequence of Actinoplanes auranticolor NBRC 12245.</title>
        <authorList>
            <person name="Komaki H."/>
            <person name="Tamura T."/>
        </authorList>
    </citation>
    <scope>NUCLEOTIDE SEQUENCE</scope>
    <source>
        <strain evidence="3">NBRC 12245</strain>
    </source>
</reference>
<dbReference type="EMBL" id="BOQL01000068">
    <property type="protein sequence ID" value="GIM77745.1"/>
    <property type="molecule type" value="Genomic_DNA"/>
</dbReference>
<feature type="domain" description="Cation-transporting P-type ATPase C-terminal" evidence="2">
    <location>
        <begin position="1"/>
        <end position="61"/>
    </location>
</feature>
<dbReference type="Proteomes" id="UP000681340">
    <property type="component" value="Unassembled WGS sequence"/>
</dbReference>
<keyword evidence="1" id="KW-0812">Transmembrane</keyword>
<dbReference type="Pfam" id="PF00689">
    <property type="entry name" value="Cation_ATPase_C"/>
    <property type="match status" value="1"/>
</dbReference>
<dbReference type="InterPro" id="IPR006068">
    <property type="entry name" value="ATPase_P-typ_cation-transptr_C"/>
</dbReference>
<evidence type="ECO:0000259" key="2">
    <source>
        <dbReference type="Pfam" id="PF00689"/>
    </source>
</evidence>